<accession>A0AA39XPJ9</accession>
<dbReference type="Proteomes" id="UP001174934">
    <property type="component" value="Unassembled WGS sequence"/>
</dbReference>
<name>A0AA39XPJ9_9PEZI</name>
<keyword evidence="2" id="KW-1185">Reference proteome</keyword>
<comment type="caution">
    <text evidence="1">The sequence shown here is derived from an EMBL/GenBank/DDBJ whole genome shotgun (WGS) entry which is preliminary data.</text>
</comment>
<reference evidence="1" key="1">
    <citation type="submission" date="2023-06" db="EMBL/GenBank/DDBJ databases">
        <title>Genome-scale phylogeny and comparative genomics of the fungal order Sordariales.</title>
        <authorList>
            <consortium name="Lawrence Berkeley National Laboratory"/>
            <person name="Hensen N."/>
            <person name="Bonometti L."/>
            <person name="Westerberg I."/>
            <person name="Brannstrom I.O."/>
            <person name="Guillou S."/>
            <person name="Cros-Aarteil S."/>
            <person name="Calhoun S."/>
            <person name="Haridas S."/>
            <person name="Kuo A."/>
            <person name="Mondo S."/>
            <person name="Pangilinan J."/>
            <person name="Riley R."/>
            <person name="LaButti K."/>
            <person name="Andreopoulos B."/>
            <person name="Lipzen A."/>
            <person name="Chen C."/>
            <person name="Yanf M."/>
            <person name="Daum C."/>
            <person name="Ng V."/>
            <person name="Clum A."/>
            <person name="Steindorff A."/>
            <person name="Ohm R."/>
            <person name="Martin F."/>
            <person name="Silar P."/>
            <person name="Natvig D."/>
            <person name="Lalanne C."/>
            <person name="Gautier V."/>
            <person name="Ament-velasquez S.L."/>
            <person name="Kruys A."/>
            <person name="Hutchinson M.I."/>
            <person name="Powell A.J."/>
            <person name="Barry K."/>
            <person name="Miller A.N."/>
            <person name="Grigoriev I.V."/>
            <person name="Debuchy R."/>
            <person name="Gladieux P."/>
            <person name="Thoren M.H."/>
            <person name="Johannesson H."/>
        </authorList>
    </citation>
    <scope>NUCLEOTIDE SEQUENCE</scope>
    <source>
        <strain evidence="1">SMH3391-2</strain>
    </source>
</reference>
<gene>
    <name evidence="1" type="ORF">B0T17DRAFT_520541</name>
</gene>
<proteinExistence type="predicted"/>
<protein>
    <submittedName>
        <fullName evidence="1">Uncharacterized protein</fullName>
    </submittedName>
</protein>
<organism evidence="1 2">
    <name type="scientific">Bombardia bombarda</name>
    <dbReference type="NCBI Taxonomy" id="252184"/>
    <lineage>
        <taxon>Eukaryota</taxon>
        <taxon>Fungi</taxon>
        <taxon>Dikarya</taxon>
        <taxon>Ascomycota</taxon>
        <taxon>Pezizomycotina</taxon>
        <taxon>Sordariomycetes</taxon>
        <taxon>Sordariomycetidae</taxon>
        <taxon>Sordariales</taxon>
        <taxon>Lasiosphaeriaceae</taxon>
        <taxon>Bombardia</taxon>
    </lineage>
</organism>
<dbReference type="EMBL" id="JAULSR010000001">
    <property type="protein sequence ID" value="KAK0637047.1"/>
    <property type="molecule type" value="Genomic_DNA"/>
</dbReference>
<evidence type="ECO:0000313" key="1">
    <source>
        <dbReference type="EMBL" id="KAK0637047.1"/>
    </source>
</evidence>
<dbReference type="AlphaFoldDB" id="A0AA39XPJ9"/>
<sequence length="176" mass="19006">MRYASSLLIRFLEVPHSRVWQQGLATMASNTTSVPVILCGKAVEIGSKVAPAIKPEMEVVHFINSLQDAKDNIPELLAGRGPLRPSGNEVGTHDYTKPPRAVIFGRAFTPEDVIELNRLCRGKGAAGPIAWIAGDPGYKPPANPGPAYAAKAADNVKNALKKWQEEGANSEEIVYY</sequence>
<evidence type="ECO:0000313" key="2">
    <source>
        <dbReference type="Proteomes" id="UP001174934"/>
    </source>
</evidence>